<sequence length="380" mass="43716">MGLISYILGKNKEIDFMFDFELIQDTSKRIHLKQLALQVCTGMIARTISQSHFYVKDDKKKILKDDLYYSLNLRPNVNTTASYFWQTVTHKLINNNECLIIVTDDKQMLIADSFVRVGFAMVDDVFKEVEVKGFKFTRSFQNSEVIYLQYANENLTKLIDSLFTDYGELFGRILEFQKRKNQIRGVVDIEAITELNEEKQQKIQTYIDKLYQAFSDKPVAIIPQQKGYKYNEMTNTTQLQSVDEVNKVTGGFMDHVARALGIPLAMIRGDTTDIDKVTTSYMNFCIKPILNHLTDELNAKVIERDDFLAGRKLQIRPASYVNIFEIAVAFDKLISSGGFSSNDLREEAGFERVDDPLLDKYFITKNYQESSEALKGGENE</sequence>
<gene>
    <name evidence="1" type="ORF">QYB97_12620</name>
</gene>
<comment type="caution">
    <text evidence="1">The sequence shown here is derived from an EMBL/GenBank/DDBJ whole genome shotgun (WGS) entry which is preliminary data.</text>
</comment>
<evidence type="ECO:0000313" key="2">
    <source>
        <dbReference type="Proteomes" id="UP001172721"/>
    </source>
</evidence>
<accession>A0ABT8HX13</accession>
<name>A0ABT8HX13_9BACL</name>
<reference evidence="1" key="1">
    <citation type="submission" date="2023-07" db="EMBL/GenBank/DDBJ databases">
        <title>Fictibacillus sp. isolated from freshwater pond.</title>
        <authorList>
            <person name="Kirdat K."/>
            <person name="Bhat A."/>
            <person name="Mourya A."/>
            <person name="Yadav A."/>
        </authorList>
    </citation>
    <scope>NUCLEOTIDE SEQUENCE</scope>
    <source>
        <strain evidence="1">NE201</strain>
    </source>
</reference>
<dbReference type="InterPro" id="IPR006427">
    <property type="entry name" value="Portal_HK97"/>
</dbReference>
<proteinExistence type="predicted"/>
<dbReference type="EMBL" id="JAUHTR010000006">
    <property type="protein sequence ID" value="MDN4525329.1"/>
    <property type="molecule type" value="Genomic_DNA"/>
</dbReference>
<dbReference type="Proteomes" id="UP001172721">
    <property type="component" value="Unassembled WGS sequence"/>
</dbReference>
<organism evidence="1 2">
    <name type="scientific">Fictibacillus fluitans</name>
    <dbReference type="NCBI Taxonomy" id="3058422"/>
    <lineage>
        <taxon>Bacteria</taxon>
        <taxon>Bacillati</taxon>
        <taxon>Bacillota</taxon>
        <taxon>Bacilli</taxon>
        <taxon>Bacillales</taxon>
        <taxon>Fictibacillaceae</taxon>
        <taxon>Fictibacillus</taxon>
    </lineage>
</organism>
<evidence type="ECO:0000313" key="1">
    <source>
        <dbReference type="EMBL" id="MDN4525329.1"/>
    </source>
</evidence>
<protein>
    <submittedName>
        <fullName evidence="1">Phage portal protein</fullName>
    </submittedName>
</protein>
<keyword evidence="2" id="KW-1185">Reference proteome</keyword>
<dbReference type="Pfam" id="PF04860">
    <property type="entry name" value="Phage_portal"/>
    <property type="match status" value="1"/>
</dbReference>
<dbReference type="NCBIfam" id="TIGR01537">
    <property type="entry name" value="portal_HK97"/>
    <property type="match status" value="1"/>
</dbReference>
<dbReference type="RefSeq" id="WP_301166368.1">
    <property type="nucleotide sequence ID" value="NZ_JAUHTR010000006.1"/>
</dbReference>
<dbReference type="InterPro" id="IPR006944">
    <property type="entry name" value="Phage/GTA_portal"/>
</dbReference>